<proteinExistence type="predicted"/>
<dbReference type="InterPro" id="IPR007527">
    <property type="entry name" value="Znf_SWIM"/>
</dbReference>
<reference evidence="3 4" key="1">
    <citation type="submission" date="2017-05" db="EMBL/GenBank/DDBJ databases">
        <title>The Genome Sequence of Tsuchiyaea wingfieldii DSM 27421.</title>
        <authorList>
            <person name="Cuomo C."/>
            <person name="Passer A."/>
            <person name="Billmyre B."/>
            <person name="Heitman J."/>
        </authorList>
    </citation>
    <scope>NUCLEOTIDE SEQUENCE [LARGE SCALE GENOMIC DNA]</scope>
    <source>
        <strain evidence="3 4">DSM 27421</strain>
    </source>
</reference>
<comment type="caution">
    <text evidence="3">The sequence shown here is derived from an EMBL/GenBank/DDBJ whole genome shotgun (WGS) entry which is preliminary data.</text>
</comment>
<protein>
    <recommendedName>
        <fullName evidence="2">SWIM-type domain-containing protein</fullName>
    </recommendedName>
</protein>
<keyword evidence="1" id="KW-0479">Metal-binding</keyword>
<feature type="domain" description="SWIM-type" evidence="2">
    <location>
        <begin position="65"/>
        <end position="104"/>
    </location>
</feature>
<evidence type="ECO:0000313" key="3">
    <source>
        <dbReference type="EMBL" id="TYJ54702.1"/>
    </source>
</evidence>
<keyword evidence="1" id="KW-0863">Zinc-finger</keyword>
<evidence type="ECO:0000313" key="4">
    <source>
        <dbReference type="Proteomes" id="UP000322245"/>
    </source>
</evidence>
<evidence type="ECO:0000259" key="2">
    <source>
        <dbReference type="PROSITE" id="PS50966"/>
    </source>
</evidence>
<name>A0A5D3AV20_9TREE</name>
<sequence>MGNSSGILKGSFINVRRRLRLDAVLVVFKLVDEVGKHYVKKLREVGVSGMAAGGPRALSLGEGRITVPGPHKVNAEKLICSCRDYSSSPFFFCKHLFVVLDNDPRYTWDWPHFAANVPRRRPPPFLDIIAPLHASAFPDMLGAAVEDEAREDDDTEEEEKEDELIVDDLYSFNNHRQTLGASPMCTSGRYPIQQIGVCRRRS</sequence>
<keyword evidence="4" id="KW-1185">Reference proteome</keyword>
<accession>A0A5D3AV20</accession>
<dbReference type="GO" id="GO:0008270">
    <property type="term" value="F:zinc ion binding"/>
    <property type="evidence" value="ECO:0007669"/>
    <property type="project" value="UniProtKB-KW"/>
</dbReference>
<dbReference type="AlphaFoldDB" id="A0A5D3AV20"/>
<keyword evidence="1" id="KW-0862">Zinc</keyword>
<evidence type="ECO:0000256" key="1">
    <source>
        <dbReference type="PROSITE-ProRule" id="PRU00325"/>
    </source>
</evidence>
<organism evidence="3 4">
    <name type="scientific">Cryptococcus floricola</name>
    <dbReference type="NCBI Taxonomy" id="2591691"/>
    <lineage>
        <taxon>Eukaryota</taxon>
        <taxon>Fungi</taxon>
        <taxon>Dikarya</taxon>
        <taxon>Basidiomycota</taxon>
        <taxon>Agaricomycotina</taxon>
        <taxon>Tremellomycetes</taxon>
        <taxon>Tremellales</taxon>
        <taxon>Cryptococcaceae</taxon>
        <taxon>Cryptococcus</taxon>
    </lineage>
</organism>
<gene>
    <name evidence="3" type="ORF">B9479_004642</name>
</gene>
<dbReference type="Proteomes" id="UP000322245">
    <property type="component" value="Unassembled WGS sequence"/>
</dbReference>
<dbReference type="PROSITE" id="PS50966">
    <property type="entry name" value="ZF_SWIM"/>
    <property type="match status" value="1"/>
</dbReference>
<dbReference type="EMBL" id="NIDF01000055">
    <property type="protein sequence ID" value="TYJ54702.1"/>
    <property type="molecule type" value="Genomic_DNA"/>
</dbReference>